<dbReference type="Gene3D" id="2.60.40.10">
    <property type="entry name" value="Immunoglobulins"/>
    <property type="match status" value="2"/>
</dbReference>
<gene>
    <name evidence="3" type="ORF">CHIRRI_LOCUS10813</name>
</gene>
<evidence type="ECO:0000313" key="3">
    <source>
        <dbReference type="EMBL" id="CAG9807967.1"/>
    </source>
</evidence>
<dbReference type="Proteomes" id="UP001153620">
    <property type="component" value="Chromosome 3"/>
</dbReference>
<dbReference type="PROSITE" id="PS50835">
    <property type="entry name" value="IG_LIKE"/>
    <property type="match status" value="1"/>
</dbReference>
<dbReference type="Pfam" id="PF08205">
    <property type="entry name" value="C2-set_2"/>
    <property type="match status" value="1"/>
</dbReference>
<proteinExistence type="predicted"/>
<organism evidence="3 4">
    <name type="scientific">Chironomus riparius</name>
    <dbReference type="NCBI Taxonomy" id="315576"/>
    <lineage>
        <taxon>Eukaryota</taxon>
        <taxon>Metazoa</taxon>
        <taxon>Ecdysozoa</taxon>
        <taxon>Arthropoda</taxon>
        <taxon>Hexapoda</taxon>
        <taxon>Insecta</taxon>
        <taxon>Pterygota</taxon>
        <taxon>Neoptera</taxon>
        <taxon>Endopterygota</taxon>
        <taxon>Diptera</taxon>
        <taxon>Nematocera</taxon>
        <taxon>Chironomoidea</taxon>
        <taxon>Chironomidae</taxon>
        <taxon>Chironominae</taxon>
        <taxon>Chironomus</taxon>
    </lineage>
</organism>
<sequence>MTSMARRKKNITTSHATTSRMAFCFLIFLLKQISIVVCLKELKIFVPEAVIMGNAATLTCQYDLDNASLYSVRWYFESEEFYRYVPKEVPPARTFQVAGITVDLAHSDATSVTLRGVTRDLTGQFQCEVSEDAPLFHTDIRTAVMQVIELPNDEPRMIVEKKTLYANDNLKASCSVGTSFPPANISWYINNKKVNKLPFQRISYRAFEGTPTYSALELYPHSPILQEIYQNPTPFTNIITVSCEITIFHIYHKNLQQRIVLVDMSSTVSPNMLGWDGRRKNGDPDNSALHSASNNKGLLIEKIILMSILVSTGLNMLGIFTSI</sequence>
<keyword evidence="1" id="KW-1015">Disulfide bond</keyword>
<dbReference type="AlphaFoldDB" id="A0A9N9WVP6"/>
<dbReference type="InterPro" id="IPR007110">
    <property type="entry name" value="Ig-like_dom"/>
</dbReference>
<keyword evidence="4" id="KW-1185">Reference proteome</keyword>
<feature type="domain" description="Ig-like" evidence="2">
    <location>
        <begin position="53"/>
        <end position="143"/>
    </location>
</feature>
<dbReference type="InterPro" id="IPR036179">
    <property type="entry name" value="Ig-like_dom_sf"/>
</dbReference>
<reference evidence="3" key="1">
    <citation type="submission" date="2022-01" db="EMBL/GenBank/DDBJ databases">
        <authorList>
            <person name="King R."/>
        </authorList>
    </citation>
    <scope>NUCLEOTIDE SEQUENCE</scope>
</reference>
<evidence type="ECO:0000313" key="4">
    <source>
        <dbReference type="Proteomes" id="UP001153620"/>
    </source>
</evidence>
<evidence type="ECO:0000259" key="2">
    <source>
        <dbReference type="PROSITE" id="PS50835"/>
    </source>
</evidence>
<protein>
    <recommendedName>
        <fullName evidence="2">Ig-like domain-containing protein</fullName>
    </recommendedName>
</protein>
<reference evidence="3" key="2">
    <citation type="submission" date="2022-10" db="EMBL/GenBank/DDBJ databases">
        <authorList>
            <consortium name="ENA_rothamsted_submissions"/>
            <consortium name="culmorum"/>
            <person name="King R."/>
        </authorList>
    </citation>
    <scope>NUCLEOTIDE SEQUENCE</scope>
</reference>
<dbReference type="InterPro" id="IPR013783">
    <property type="entry name" value="Ig-like_fold"/>
</dbReference>
<evidence type="ECO:0000256" key="1">
    <source>
        <dbReference type="ARBA" id="ARBA00023157"/>
    </source>
</evidence>
<dbReference type="FunFam" id="2.60.40.10:FF:000437">
    <property type="entry name" value="Beat-IIIc, isoform A"/>
    <property type="match status" value="1"/>
</dbReference>
<accession>A0A9N9WVP6</accession>
<dbReference type="PANTHER" id="PTHR21261:SF17">
    <property type="entry name" value="BEAT VI"/>
    <property type="match status" value="1"/>
</dbReference>
<dbReference type="OrthoDB" id="6343941at2759"/>
<dbReference type="InterPro" id="IPR013162">
    <property type="entry name" value="CD80_C2-set"/>
</dbReference>
<dbReference type="PANTHER" id="PTHR21261">
    <property type="entry name" value="BEAT PROTEIN"/>
    <property type="match status" value="1"/>
</dbReference>
<dbReference type="SUPFAM" id="SSF48726">
    <property type="entry name" value="Immunoglobulin"/>
    <property type="match status" value="1"/>
</dbReference>
<dbReference type="EMBL" id="OU895879">
    <property type="protein sequence ID" value="CAG9807967.1"/>
    <property type="molecule type" value="Genomic_DNA"/>
</dbReference>
<name>A0A9N9WVP6_9DIPT</name>